<comment type="subcellular location">
    <subcellularLocation>
        <location evidence="7">Cytoplasm</location>
    </subcellularLocation>
</comment>
<dbReference type="OrthoDB" id="9800332at2"/>
<dbReference type="GO" id="GO:0009423">
    <property type="term" value="P:chorismate biosynthetic process"/>
    <property type="evidence" value="ECO:0007669"/>
    <property type="project" value="UniProtKB-UniRule"/>
</dbReference>
<feature type="binding site" evidence="7">
    <location>
        <position position="71"/>
    </location>
    <ligand>
        <name>substrate</name>
    </ligand>
</feature>
<keyword evidence="1 7" id="KW-0028">Amino-acid biosynthesis</keyword>
<evidence type="ECO:0000256" key="5">
    <source>
        <dbReference type="ARBA" id="ARBA00022840"/>
    </source>
</evidence>
<comment type="caution">
    <text evidence="7">Lacks conserved residue(s) required for the propagation of feature annotation.</text>
</comment>
<dbReference type="GO" id="GO:0009073">
    <property type="term" value="P:aromatic amino acid family biosynthetic process"/>
    <property type="evidence" value="ECO:0007669"/>
    <property type="project" value="UniProtKB-KW"/>
</dbReference>
<evidence type="ECO:0000256" key="7">
    <source>
        <dbReference type="HAMAP-Rule" id="MF_00109"/>
    </source>
</evidence>
<evidence type="ECO:0000256" key="4">
    <source>
        <dbReference type="ARBA" id="ARBA00022777"/>
    </source>
</evidence>
<dbReference type="Proteomes" id="UP000239532">
    <property type="component" value="Unassembled WGS sequence"/>
</dbReference>
<dbReference type="GO" id="GO:0004765">
    <property type="term" value="F:shikimate kinase activity"/>
    <property type="evidence" value="ECO:0007669"/>
    <property type="project" value="UniProtKB-UniRule"/>
</dbReference>
<gene>
    <name evidence="7" type="primary">aroK</name>
    <name evidence="8" type="ORF">BST86_01205</name>
</gene>
<evidence type="ECO:0000256" key="1">
    <source>
        <dbReference type="ARBA" id="ARBA00022605"/>
    </source>
</evidence>
<dbReference type="Gene3D" id="3.40.50.300">
    <property type="entry name" value="P-loop containing nucleotide triphosphate hydrolases"/>
    <property type="match status" value="1"/>
</dbReference>
<organism evidence="8 9">
    <name type="scientific">Nonlabens agnitus</name>
    <dbReference type="NCBI Taxonomy" id="870484"/>
    <lineage>
        <taxon>Bacteria</taxon>
        <taxon>Pseudomonadati</taxon>
        <taxon>Bacteroidota</taxon>
        <taxon>Flavobacteriia</taxon>
        <taxon>Flavobacteriales</taxon>
        <taxon>Flavobacteriaceae</taxon>
        <taxon>Nonlabens</taxon>
    </lineage>
</organism>
<comment type="similarity">
    <text evidence="7">Belongs to the shikimate kinase family.</text>
</comment>
<evidence type="ECO:0000256" key="6">
    <source>
        <dbReference type="ARBA" id="ARBA00023141"/>
    </source>
</evidence>
<evidence type="ECO:0000313" key="8">
    <source>
        <dbReference type="EMBL" id="PRP65802.1"/>
    </source>
</evidence>
<name>A0A2S9WQN7_9FLAO</name>
<sequence>MGSGKSTVGQVLASLTSLPFIDLDDYIEAQESMSISQIIAQKGIIYFRKQELLHLKSVLKRRESIVLSLGGGTPCYYNNMELINEKPESRSIYLRANVPFLAQRLFEERQTRPLIAGIDTRDELAEFIGKHLLERSAFYNQAHKVVEIENKTPQEIALEILDLA</sequence>
<dbReference type="AlphaFoldDB" id="A0A2S9WQN7"/>
<dbReference type="EMBL" id="MQUC01000003">
    <property type="protein sequence ID" value="PRP65802.1"/>
    <property type="molecule type" value="Genomic_DNA"/>
</dbReference>
<feature type="binding site" evidence="7">
    <location>
        <position position="112"/>
    </location>
    <ligand>
        <name>ATP</name>
        <dbReference type="ChEBI" id="CHEBI:30616"/>
    </ligand>
</feature>
<feature type="binding site" evidence="7">
    <location>
        <begin position="2"/>
        <end position="7"/>
    </location>
    <ligand>
        <name>ATP</name>
        <dbReference type="ChEBI" id="CHEBI:30616"/>
    </ligand>
</feature>
<keyword evidence="7" id="KW-0460">Magnesium</keyword>
<evidence type="ECO:0000256" key="3">
    <source>
        <dbReference type="ARBA" id="ARBA00022741"/>
    </source>
</evidence>
<comment type="cofactor">
    <cofactor evidence="7">
        <name>Mg(2+)</name>
        <dbReference type="ChEBI" id="CHEBI:18420"/>
    </cofactor>
    <text evidence="7">Binds 1 Mg(2+) ion per subunit.</text>
</comment>
<evidence type="ECO:0000256" key="2">
    <source>
        <dbReference type="ARBA" id="ARBA00022679"/>
    </source>
</evidence>
<keyword evidence="7" id="KW-0963">Cytoplasm</keyword>
<proteinExistence type="inferred from homology"/>
<comment type="caution">
    <text evidence="8">The sequence shown here is derived from an EMBL/GenBank/DDBJ whole genome shotgun (WGS) entry which is preliminary data.</text>
</comment>
<dbReference type="PANTHER" id="PTHR21087">
    <property type="entry name" value="SHIKIMATE KINASE"/>
    <property type="match status" value="1"/>
</dbReference>
<dbReference type="InterPro" id="IPR000623">
    <property type="entry name" value="Shikimate_kinase/TSH1"/>
</dbReference>
<dbReference type="HAMAP" id="MF_00109">
    <property type="entry name" value="Shikimate_kinase"/>
    <property type="match status" value="1"/>
</dbReference>
<dbReference type="CDD" id="cd00464">
    <property type="entry name" value="SK"/>
    <property type="match status" value="1"/>
</dbReference>
<dbReference type="GO" id="GO:0005829">
    <property type="term" value="C:cytosol"/>
    <property type="evidence" value="ECO:0007669"/>
    <property type="project" value="TreeGrafter"/>
</dbReference>
<keyword evidence="2 7" id="KW-0808">Transferase</keyword>
<keyword evidence="5 7" id="KW-0067">ATP-binding</keyword>
<accession>A0A2S9WQN7</accession>
<keyword evidence="3 7" id="KW-0547">Nucleotide-binding</keyword>
<feature type="binding site" evidence="7">
    <location>
        <position position="6"/>
    </location>
    <ligand>
        <name>Mg(2+)</name>
        <dbReference type="ChEBI" id="CHEBI:18420"/>
    </ligand>
</feature>
<keyword evidence="6 7" id="KW-0057">Aromatic amino acid biosynthesis</keyword>
<dbReference type="UniPathway" id="UPA00053">
    <property type="reaction ID" value="UER00088"/>
</dbReference>
<dbReference type="GO" id="GO:0005524">
    <property type="term" value="F:ATP binding"/>
    <property type="evidence" value="ECO:0007669"/>
    <property type="project" value="UniProtKB-UniRule"/>
</dbReference>
<comment type="catalytic activity">
    <reaction evidence="7">
        <text>shikimate + ATP = 3-phosphoshikimate + ADP + H(+)</text>
        <dbReference type="Rhea" id="RHEA:13121"/>
        <dbReference type="ChEBI" id="CHEBI:15378"/>
        <dbReference type="ChEBI" id="CHEBI:30616"/>
        <dbReference type="ChEBI" id="CHEBI:36208"/>
        <dbReference type="ChEBI" id="CHEBI:145989"/>
        <dbReference type="ChEBI" id="CHEBI:456216"/>
        <dbReference type="EC" id="2.7.1.71"/>
    </reaction>
</comment>
<comment type="pathway">
    <text evidence="7">Metabolic intermediate biosynthesis; chorismate biosynthesis; chorismate from D-erythrose 4-phosphate and phosphoenolpyruvate: step 5/7.</text>
</comment>
<dbReference type="GO" id="GO:0008652">
    <property type="term" value="P:amino acid biosynthetic process"/>
    <property type="evidence" value="ECO:0007669"/>
    <property type="project" value="UniProtKB-KW"/>
</dbReference>
<reference evidence="8 9" key="1">
    <citation type="submission" date="2016-11" db="EMBL/GenBank/DDBJ databases">
        <title>Trade-off between light-utilization and light-protection in marine flavobacteria.</title>
        <authorList>
            <person name="Kumagai Y."/>
        </authorList>
    </citation>
    <scope>NUCLEOTIDE SEQUENCE [LARGE SCALE GENOMIC DNA]</scope>
    <source>
        <strain evidence="8 9">JCM 17109</strain>
    </source>
</reference>
<keyword evidence="4 7" id="KW-0418">Kinase</keyword>
<comment type="function">
    <text evidence="7">Catalyzes the specific phosphorylation of the 3-hydroxyl group of shikimic acid using ATP as a cosubstrate.</text>
</comment>
<comment type="subunit">
    <text evidence="7">Monomer.</text>
</comment>
<dbReference type="Pfam" id="PF01202">
    <property type="entry name" value="SKI"/>
    <property type="match status" value="1"/>
</dbReference>
<dbReference type="PANTHER" id="PTHR21087:SF16">
    <property type="entry name" value="SHIKIMATE KINASE 1, CHLOROPLASTIC"/>
    <property type="match status" value="1"/>
</dbReference>
<protein>
    <recommendedName>
        <fullName evidence="7">Shikimate kinase</fullName>
        <shortName evidence="7">SK</shortName>
        <ecNumber evidence="7">2.7.1.71</ecNumber>
    </recommendedName>
</protein>
<dbReference type="GO" id="GO:0000287">
    <property type="term" value="F:magnesium ion binding"/>
    <property type="evidence" value="ECO:0007669"/>
    <property type="project" value="UniProtKB-UniRule"/>
</dbReference>
<evidence type="ECO:0000313" key="9">
    <source>
        <dbReference type="Proteomes" id="UP000239532"/>
    </source>
</evidence>
<keyword evidence="9" id="KW-1185">Reference proteome</keyword>
<keyword evidence="7" id="KW-0479">Metal-binding</keyword>
<dbReference type="InterPro" id="IPR027417">
    <property type="entry name" value="P-loop_NTPase"/>
</dbReference>
<dbReference type="InterPro" id="IPR031322">
    <property type="entry name" value="Shikimate/glucono_kinase"/>
</dbReference>
<feature type="binding site" evidence="7">
    <location>
        <position position="48"/>
    </location>
    <ligand>
        <name>substrate</name>
    </ligand>
</feature>
<feature type="binding site" evidence="7">
    <location>
        <position position="24"/>
    </location>
    <ligand>
        <name>substrate</name>
    </ligand>
</feature>
<feature type="binding site" evidence="7">
    <location>
        <position position="135"/>
    </location>
    <ligand>
        <name>substrate</name>
    </ligand>
</feature>
<dbReference type="EC" id="2.7.1.71" evidence="7"/>
<dbReference type="SUPFAM" id="SSF52540">
    <property type="entry name" value="P-loop containing nucleoside triphosphate hydrolases"/>
    <property type="match status" value="1"/>
</dbReference>